<dbReference type="EMBL" id="LS398550">
    <property type="protein sequence ID" value="SPR12016.1"/>
    <property type="molecule type" value="Genomic_DNA"/>
</dbReference>
<proteinExistence type="predicted"/>
<evidence type="ECO:0000259" key="2">
    <source>
        <dbReference type="Pfam" id="PF02786"/>
    </source>
</evidence>
<dbReference type="SUPFAM" id="SSF56059">
    <property type="entry name" value="Glutathione synthetase ATP-binding domain-like"/>
    <property type="match status" value="1"/>
</dbReference>
<accession>A0A2U3RFK5</accession>
<evidence type="ECO:0000313" key="4">
    <source>
        <dbReference type="Proteomes" id="UP000244992"/>
    </source>
</evidence>
<dbReference type="Proteomes" id="UP000244992">
    <property type="component" value="Chromosome I"/>
</dbReference>
<dbReference type="GO" id="GO:0004658">
    <property type="term" value="F:propionyl-CoA carboxylase activity"/>
    <property type="evidence" value="ECO:0007669"/>
    <property type="project" value="TreeGrafter"/>
</dbReference>
<evidence type="ECO:0000313" key="3">
    <source>
        <dbReference type="EMBL" id="SPR12016.1"/>
    </source>
</evidence>
<dbReference type="Gene3D" id="3.30.470.20">
    <property type="entry name" value="ATP-grasp fold, B domain"/>
    <property type="match status" value="1"/>
</dbReference>
<dbReference type="PANTHER" id="PTHR18866:SF33">
    <property type="entry name" value="METHYLCROTONOYL-COA CARBOXYLASE SUBUNIT ALPHA, MITOCHONDRIAL-RELATED"/>
    <property type="match status" value="1"/>
</dbReference>
<keyword evidence="1" id="KW-0092">Biotin</keyword>
<dbReference type="AlphaFoldDB" id="A0A2U3RFK5"/>
<organism evidence="3 4">
    <name type="scientific">Orientia tsutsugamushi</name>
    <name type="common">Rickettsia tsutsugamushi</name>
    <dbReference type="NCBI Taxonomy" id="784"/>
    <lineage>
        <taxon>Bacteria</taxon>
        <taxon>Pseudomonadati</taxon>
        <taxon>Pseudomonadota</taxon>
        <taxon>Alphaproteobacteria</taxon>
        <taxon>Rickettsiales</taxon>
        <taxon>Rickettsiaceae</taxon>
        <taxon>Rickettsieae</taxon>
        <taxon>Orientia</taxon>
    </lineage>
</organism>
<protein>
    <submittedName>
        <fullName evidence="3">Acetyl-/propionyl-coenzyme A carboxylase alpha chain</fullName>
    </submittedName>
</protein>
<evidence type="ECO:0000256" key="1">
    <source>
        <dbReference type="ARBA" id="ARBA00023267"/>
    </source>
</evidence>
<dbReference type="RefSeq" id="WP_052697873.1">
    <property type="nucleotide sequence ID" value="NZ_LS398550.1"/>
</dbReference>
<dbReference type="PANTHER" id="PTHR18866">
    <property type="entry name" value="CARBOXYLASE:PYRUVATE/ACETYL-COA/PROPIONYL-COA CARBOXYLASE"/>
    <property type="match status" value="1"/>
</dbReference>
<dbReference type="GO" id="GO:0005524">
    <property type="term" value="F:ATP binding"/>
    <property type="evidence" value="ECO:0007669"/>
    <property type="project" value="InterPro"/>
</dbReference>
<feature type="domain" description="Carbamoyl phosphate synthase ATP-binding" evidence="2">
    <location>
        <begin position="1"/>
        <end position="102"/>
    </location>
</feature>
<name>A0A2U3RFK5_ORITS</name>
<sequence>MRVTNNEREMQDAYNSARLDATYNFNDSRVFIEKFIQNLHHIEIQLLVGKYGNSICLGKRECSIQRHHQKIIEEAHSSFLSNDTRQKMYDKVLSLAKKVKYSQHEQ</sequence>
<reference evidence="4" key="1">
    <citation type="submission" date="2018-03" db="EMBL/GenBank/DDBJ databases">
        <authorList>
            <person name="Batty M. E."/>
            <person name="Batty M E."/>
        </authorList>
    </citation>
    <scope>NUCLEOTIDE SEQUENCE [LARGE SCALE GENOMIC DNA]</scope>
</reference>
<dbReference type="InterPro" id="IPR005479">
    <property type="entry name" value="CPAse_ATP-bd"/>
</dbReference>
<gene>
    <name evidence="3" type="ORF">KATO_01976</name>
</gene>
<dbReference type="InterPro" id="IPR050856">
    <property type="entry name" value="Biotin_carboxylase_complex"/>
</dbReference>
<dbReference type="Pfam" id="PF02786">
    <property type="entry name" value="CPSase_L_D2"/>
    <property type="match status" value="1"/>
</dbReference>